<evidence type="ECO:0000313" key="1">
    <source>
        <dbReference type="EMBL" id="MBD8021312.1"/>
    </source>
</evidence>
<organism evidence="1 2">
    <name type="scientific">Brevibacterium gallinarum</name>
    <dbReference type="NCBI Taxonomy" id="2762220"/>
    <lineage>
        <taxon>Bacteria</taxon>
        <taxon>Bacillati</taxon>
        <taxon>Actinomycetota</taxon>
        <taxon>Actinomycetes</taxon>
        <taxon>Micrococcales</taxon>
        <taxon>Brevibacteriaceae</taxon>
        <taxon>Brevibacterium</taxon>
    </lineage>
</organism>
<reference evidence="1 2" key="1">
    <citation type="submission" date="2020-08" db="EMBL/GenBank/DDBJ databases">
        <title>A Genomic Blueprint of the Chicken Gut Microbiome.</title>
        <authorList>
            <person name="Gilroy R."/>
            <person name="Ravi A."/>
            <person name="Getino M."/>
            <person name="Pursley I."/>
            <person name="Horton D.L."/>
            <person name="Alikhan N.-F."/>
            <person name="Baker D."/>
            <person name="Gharbi K."/>
            <person name="Hall N."/>
            <person name="Watson M."/>
            <person name="Adriaenssens E.M."/>
            <person name="Foster-Nyarko E."/>
            <person name="Jarju S."/>
            <person name="Secka A."/>
            <person name="Antonio M."/>
            <person name="Oren A."/>
            <person name="Chaudhuri R."/>
            <person name="La Ragione R.M."/>
            <person name="Hildebrand F."/>
            <person name="Pallen M.J."/>
        </authorList>
    </citation>
    <scope>NUCLEOTIDE SEQUENCE [LARGE SCALE GENOMIC DNA]</scope>
    <source>
        <strain evidence="1 2">Re57</strain>
    </source>
</reference>
<dbReference type="Pfam" id="PF20471">
    <property type="entry name" value="DUF6716"/>
    <property type="match status" value="1"/>
</dbReference>
<proteinExistence type="predicted"/>
<evidence type="ECO:0000313" key="2">
    <source>
        <dbReference type="Proteomes" id="UP000651517"/>
    </source>
</evidence>
<sequence>MLDSLGPDVDSQLWLLDTPIAPTAAQIAHALAGSSRAGATVPMLNRSELRARLESAAPDIVLAAATGPVVQQIAASAHRLSRRPGVASGLPGIGLPARAKGVRYRRDCDLFITHSHHERAAYLDACTKVGVPLELTVTRLPLLSSPGLPRAAFDILAGETPPVPERLVFATQAKVPEHREERIAILQALADFRRAHPAAEAIVKVRSLPGEQETHHEEHTYLSLIDELLRSGEIVPGELSVAVGPMSEFLTPGAAVVTVSSTAALEAIDRGLQTLIVSDFGVSDELLNGVFEGSGILGTLADLRAGRVGFPREAWLQENYFHPPSADMQRALAVLARRSQQRQLSSRAWVAQVNTWRRIRAELRTAAPQPVVDGYRAAIGLSRRIRQRLR</sequence>
<dbReference type="Proteomes" id="UP000651517">
    <property type="component" value="Unassembled WGS sequence"/>
</dbReference>
<comment type="caution">
    <text evidence="1">The sequence shown here is derived from an EMBL/GenBank/DDBJ whole genome shotgun (WGS) entry which is preliminary data.</text>
</comment>
<name>A0ABR8WWR4_9MICO</name>
<dbReference type="InterPro" id="IPR046561">
    <property type="entry name" value="DUF6716"/>
</dbReference>
<evidence type="ECO:0008006" key="3">
    <source>
        <dbReference type="Google" id="ProtNLM"/>
    </source>
</evidence>
<accession>A0ABR8WWR4</accession>
<gene>
    <name evidence="1" type="ORF">H9634_11025</name>
</gene>
<protein>
    <recommendedName>
        <fullName evidence="3">Glycosyltransferase</fullName>
    </recommendedName>
</protein>
<keyword evidence="2" id="KW-1185">Reference proteome</keyword>
<dbReference type="EMBL" id="JACSPY010000011">
    <property type="protein sequence ID" value="MBD8021312.1"/>
    <property type="molecule type" value="Genomic_DNA"/>
</dbReference>